<dbReference type="EMBL" id="PEBV01000014">
    <property type="protein sequence ID" value="PTQ53553.1"/>
    <property type="molecule type" value="Genomic_DNA"/>
</dbReference>
<evidence type="ECO:0000256" key="1">
    <source>
        <dbReference type="SAM" id="MobiDB-lite"/>
    </source>
</evidence>
<name>A0A2T5GBI7_HYDSH</name>
<feature type="domain" description="Flagellar Assembly Protein A N-terminal region" evidence="2">
    <location>
        <begin position="42"/>
        <end position="193"/>
    </location>
</feature>
<reference evidence="3 4" key="1">
    <citation type="submission" date="2017-08" db="EMBL/GenBank/DDBJ databases">
        <title>Burning lignite coal seam in the remote Altai Mountains harbors a hydrogen-driven thermophilic microbial community.</title>
        <authorList>
            <person name="Kadnikov V.V."/>
            <person name="Mardanov A.V."/>
            <person name="Ivasenko D."/>
            <person name="Beletsky A.V."/>
            <person name="Karnachuk O.V."/>
            <person name="Ravin N.V."/>
        </authorList>
    </citation>
    <scope>NUCLEOTIDE SEQUENCE [LARGE SCALE GENOMIC DNA]</scope>
    <source>
        <strain evidence="3">AL33</strain>
    </source>
</reference>
<feature type="region of interest" description="Disordered" evidence="1">
    <location>
        <begin position="1"/>
        <end position="26"/>
    </location>
</feature>
<organism evidence="3 4">
    <name type="scientific">Hydrogenibacillus schlegelii</name>
    <name type="common">Bacillus schlegelii</name>
    <dbReference type="NCBI Taxonomy" id="1484"/>
    <lineage>
        <taxon>Bacteria</taxon>
        <taxon>Bacillati</taxon>
        <taxon>Bacillota</taxon>
        <taxon>Bacilli</taxon>
        <taxon>Bacillales</taxon>
        <taxon>Bacillales Family X. Incertae Sedis</taxon>
        <taxon>Hydrogenibacillus</taxon>
    </lineage>
</organism>
<dbReference type="Pfam" id="PF20250">
    <property type="entry name" value="FapA_N"/>
    <property type="match status" value="1"/>
</dbReference>
<evidence type="ECO:0000313" key="3">
    <source>
        <dbReference type="EMBL" id="PTQ53553.1"/>
    </source>
</evidence>
<dbReference type="AlphaFoldDB" id="A0A2T5GBI7"/>
<protein>
    <submittedName>
        <fullName evidence="3">Serine phosphatase RsbU, regulator of sigma subunit</fullName>
    </submittedName>
</protein>
<dbReference type="PANTHER" id="PTHR38032">
    <property type="entry name" value="POLYMERASE-RELATED"/>
    <property type="match status" value="1"/>
</dbReference>
<proteinExistence type="predicted"/>
<dbReference type="Proteomes" id="UP000244180">
    <property type="component" value="Unassembled WGS sequence"/>
</dbReference>
<gene>
    <name evidence="3" type="ORF">HSCHL_1730</name>
</gene>
<evidence type="ECO:0000259" key="2">
    <source>
        <dbReference type="Pfam" id="PF20250"/>
    </source>
</evidence>
<sequence>MDDDAVRRAETDADAESGGSAMDGETILWHIRPLEVRAERKAPPGPEGDDPAALLSLLAARGVRTGIDPGAVEALARGGPGVYIVARGTPPEEGQDGRVEWLVETTPVDALQDAGEDEAIDYRERRRLPSVQAGTVLARVHPPVPGRPGTSVFGEPIPPKPVYPVEVIAGAGVRYDAETGEIVAERSGLLTVQASRRKVRLAIGPLFVHRGPVDLKSGNIRFAGSVEIFGDVTEGMLVEAREQVVVHGQITRATVRSGGLIVVAGGAVGSRIVSGDERWTPGDIRALHALDESLLRLIQKIRAAQSVPEIAARLGRPEAFRSLVTAIVGEDADRIREALKRLRPLWTEGGEANGGKTHFFDLWALFIGGVQHRQAPGPEALAAAVRWVHAAAEARPMAMLEESGVRAGYVQASRVIAFGDVVIGDRGAFQSEIETFGRAVVAGPLRGGRLYAEGGARLREAGSESGVPTQVAVGRAAAVELETVHPEVEVAVGAASLRFRERRSHVRVRLGDDGRIALEALSSL</sequence>
<accession>A0A2T5GBI7</accession>
<feature type="compositionally biased region" description="Basic and acidic residues" evidence="1">
    <location>
        <begin position="1"/>
        <end position="11"/>
    </location>
</feature>
<dbReference type="InterPro" id="IPR046866">
    <property type="entry name" value="FapA_N"/>
</dbReference>
<dbReference type="PANTHER" id="PTHR38032:SF1">
    <property type="entry name" value="RNA-BINDING PROTEIN KHPB N-TERMINAL DOMAIN-CONTAINING PROTEIN"/>
    <property type="match status" value="1"/>
</dbReference>
<dbReference type="Pfam" id="PF03961">
    <property type="entry name" value="FapA"/>
    <property type="match status" value="1"/>
</dbReference>
<dbReference type="InterPro" id="IPR005646">
    <property type="entry name" value="FapA"/>
</dbReference>
<evidence type="ECO:0000313" key="4">
    <source>
        <dbReference type="Proteomes" id="UP000244180"/>
    </source>
</evidence>
<comment type="caution">
    <text evidence="3">The sequence shown here is derived from an EMBL/GenBank/DDBJ whole genome shotgun (WGS) entry which is preliminary data.</text>
</comment>
<dbReference type="InterPro" id="IPR046865">
    <property type="entry name" value="FapA_b_solenoid"/>
</dbReference>